<evidence type="ECO:0000313" key="2">
    <source>
        <dbReference type="Proteomes" id="UP000316621"/>
    </source>
</evidence>
<proteinExistence type="predicted"/>
<dbReference type="Proteomes" id="UP000316621">
    <property type="component" value="Chromosome 1"/>
</dbReference>
<name>A0A4Y7IJR5_PAPSO</name>
<dbReference type="Gramene" id="RZC47952">
    <property type="protein sequence ID" value="RZC47952"/>
    <property type="gene ID" value="C5167_040907"/>
</dbReference>
<accession>A0A4Y7IJR5</accession>
<organism evidence="1 2">
    <name type="scientific">Papaver somniferum</name>
    <name type="common">Opium poppy</name>
    <dbReference type="NCBI Taxonomy" id="3469"/>
    <lineage>
        <taxon>Eukaryota</taxon>
        <taxon>Viridiplantae</taxon>
        <taxon>Streptophyta</taxon>
        <taxon>Embryophyta</taxon>
        <taxon>Tracheophyta</taxon>
        <taxon>Spermatophyta</taxon>
        <taxon>Magnoliopsida</taxon>
        <taxon>Ranunculales</taxon>
        <taxon>Papaveraceae</taxon>
        <taxon>Papaveroideae</taxon>
        <taxon>Papaver</taxon>
    </lineage>
</organism>
<keyword evidence="2" id="KW-1185">Reference proteome</keyword>
<dbReference type="AlphaFoldDB" id="A0A4Y7IJR5"/>
<gene>
    <name evidence="1" type="ORF">C5167_040907</name>
</gene>
<evidence type="ECO:0000313" key="1">
    <source>
        <dbReference type="EMBL" id="RZC47952.1"/>
    </source>
</evidence>
<reference evidence="1 2" key="1">
    <citation type="journal article" date="2018" name="Science">
        <title>The opium poppy genome and morphinan production.</title>
        <authorList>
            <person name="Guo L."/>
            <person name="Winzer T."/>
            <person name="Yang X."/>
            <person name="Li Y."/>
            <person name="Ning Z."/>
            <person name="He Z."/>
            <person name="Teodor R."/>
            <person name="Lu Y."/>
            <person name="Bowser T.A."/>
            <person name="Graham I.A."/>
            <person name="Ye K."/>
        </authorList>
    </citation>
    <scope>NUCLEOTIDE SEQUENCE [LARGE SCALE GENOMIC DNA]</scope>
    <source>
        <strain evidence="2">cv. HN1</strain>
        <tissue evidence="1">Leaves</tissue>
    </source>
</reference>
<dbReference type="EMBL" id="CM010715">
    <property type="protein sequence ID" value="RZC47952.1"/>
    <property type="molecule type" value="Genomic_DNA"/>
</dbReference>
<protein>
    <submittedName>
        <fullName evidence="1">Uncharacterized protein</fullName>
    </submittedName>
</protein>
<sequence length="90" mass="10523">MEDMPYQLRRVTETLDQIMLQVIGFGKPATVPTCFLQKIKSQMLRVLLTDIVGVEVFMLCITERVRLLNHRNVSTPRHFFSKQHTLQQHA</sequence>